<keyword evidence="3" id="KW-0378">Hydrolase</keyword>
<evidence type="ECO:0000313" key="7">
    <source>
        <dbReference type="Proteomes" id="UP001140091"/>
    </source>
</evidence>
<dbReference type="OrthoDB" id="7130006at2759"/>
<dbReference type="Proteomes" id="UP001140091">
    <property type="component" value="Unassembled WGS sequence"/>
</dbReference>
<dbReference type="InterPro" id="IPR029058">
    <property type="entry name" value="AB_hydrolase_fold"/>
</dbReference>
<dbReference type="InterPro" id="IPR000639">
    <property type="entry name" value="Epox_hydrolase-like"/>
</dbReference>
<dbReference type="InterPro" id="IPR016292">
    <property type="entry name" value="Epoxide_hydrolase"/>
</dbReference>
<dbReference type="PRINTS" id="PR00412">
    <property type="entry name" value="EPOXHYDRLASE"/>
</dbReference>
<comment type="similarity">
    <text evidence="1">Belongs to the peptidase S33 family.</text>
</comment>
<evidence type="ECO:0000256" key="4">
    <source>
        <dbReference type="PIRSR" id="PIRSR001112-1"/>
    </source>
</evidence>
<dbReference type="InterPro" id="IPR010497">
    <property type="entry name" value="Epoxide_hydro_N"/>
</dbReference>
<evidence type="ECO:0000256" key="2">
    <source>
        <dbReference type="ARBA" id="ARBA00022797"/>
    </source>
</evidence>
<evidence type="ECO:0000313" key="6">
    <source>
        <dbReference type="EMBL" id="KAJ2924887.1"/>
    </source>
</evidence>
<gene>
    <name evidence="6" type="ORF">H1R20_g12195</name>
</gene>
<dbReference type="GO" id="GO:0004301">
    <property type="term" value="F:epoxide hydrolase activity"/>
    <property type="evidence" value="ECO:0007669"/>
    <property type="project" value="TreeGrafter"/>
</dbReference>
<organism evidence="6 7">
    <name type="scientific">Candolleomyces eurysporus</name>
    <dbReference type="NCBI Taxonomy" id="2828524"/>
    <lineage>
        <taxon>Eukaryota</taxon>
        <taxon>Fungi</taxon>
        <taxon>Dikarya</taxon>
        <taxon>Basidiomycota</taxon>
        <taxon>Agaricomycotina</taxon>
        <taxon>Agaricomycetes</taxon>
        <taxon>Agaricomycetidae</taxon>
        <taxon>Agaricales</taxon>
        <taxon>Agaricineae</taxon>
        <taxon>Psathyrellaceae</taxon>
        <taxon>Candolleomyces</taxon>
    </lineage>
</organism>
<dbReference type="Gene3D" id="3.40.50.1820">
    <property type="entry name" value="alpha/beta hydrolase"/>
    <property type="match status" value="1"/>
</dbReference>
<evidence type="ECO:0000259" key="5">
    <source>
        <dbReference type="Pfam" id="PF06441"/>
    </source>
</evidence>
<feature type="active site" description="Nucleophile" evidence="4">
    <location>
        <position position="188"/>
    </location>
</feature>
<dbReference type="PANTHER" id="PTHR21661:SF35">
    <property type="entry name" value="EPOXIDE HYDROLASE"/>
    <property type="match status" value="1"/>
</dbReference>
<sequence>MSQALSSEKPFQISISSFDLTLLRQKLELVRLAHEVDNAGWDYGVPLSEIKRLTAYWKDTFLPKWHEHEAKLNEDLGPQFTRDIEVDGGFGKINVHYVHRKSAVVDAVPLLFVHGWPGSVLEVKKILPLLVEESPDYPSFHVVAISLPGYGFSEAPQRKGFEAVQLAEVCNKLMLSLGYTEYVTQGGDVGSLVTRKIAQIYGPKHSKAWHTNSPIGEPPHPIKRPLLLLSHLLFSYSPSEKAGLERTMQFQKQGSGYFAQQSTQPQTLGYSLDDSPVGLLAWIYEKLVNWSDGYSWTDDEVLTWISVYWFSKSGPAASTRIYYELAQAYPEGIFSGVQTPIPVGHSYFPQDIFVVPRRWIRAANPTLVFESDHESGGHFAAHERPEELVSDLRKMFGKGGPCYGVVPGKTGYVVDVIKFGGRD</sequence>
<feature type="active site" description="Proton acceptor" evidence="4">
    <location>
        <position position="378"/>
    </location>
</feature>
<dbReference type="EMBL" id="JANBPK010001201">
    <property type="protein sequence ID" value="KAJ2924887.1"/>
    <property type="molecule type" value="Genomic_DNA"/>
</dbReference>
<evidence type="ECO:0000256" key="1">
    <source>
        <dbReference type="ARBA" id="ARBA00010088"/>
    </source>
</evidence>
<comment type="caution">
    <text evidence="6">The sequence shown here is derived from an EMBL/GenBank/DDBJ whole genome shotgun (WGS) entry which is preliminary data.</text>
</comment>
<proteinExistence type="inferred from homology"/>
<feature type="active site" description="Proton donor" evidence="4">
    <location>
        <position position="322"/>
    </location>
</feature>
<dbReference type="AlphaFoldDB" id="A0A9W8IY73"/>
<accession>A0A9W8IY73</accession>
<feature type="non-terminal residue" evidence="6">
    <location>
        <position position="423"/>
    </location>
</feature>
<dbReference type="SUPFAM" id="SSF53474">
    <property type="entry name" value="alpha/beta-Hydrolases"/>
    <property type="match status" value="1"/>
</dbReference>
<keyword evidence="2" id="KW-0058">Aromatic hydrocarbons catabolism</keyword>
<reference evidence="6" key="1">
    <citation type="submission" date="2022-06" db="EMBL/GenBank/DDBJ databases">
        <title>Genome Sequence of Candolleomyces eurysporus.</title>
        <authorList>
            <person name="Buettner E."/>
        </authorList>
    </citation>
    <scope>NUCLEOTIDE SEQUENCE</scope>
    <source>
        <strain evidence="6">VTCC 930004</strain>
    </source>
</reference>
<protein>
    <recommendedName>
        <fullName evidence="5">Epoxide hydrolase N-terminal domain-containing protein</fullName>
    </recommendedName>
</protein>
<feature type="domain" description="Epoxide hydrolase N-terminal" evidence="5">
    <location>
        <begin position="9"/>
        <end position="123"/>
    </location>
</feature>
<dbReference type="PANTHER" id="PTHR21661">
    <property type="entry name" value="EPOXIDE HYDROLASE 1-RELATED"/>
    <property type="match status" value="1"/>
</dbReference>
<dbReference type="GO" id="GO:0097176">
    <property type="term" value="P:epoxide metabolic process"/>
    <property type="evidence" value="ECO:0007669"/>
    <property type="project" value="TreeGrafter"/>
</dbReference>
<dbReference type="PIRSF" id="PIRSF001112">
    <property type="entry name" value="Epoxide_hydrolase"/>
    <property type="match status" value="1"/>
</dbReference>
<dbReference type="Pfam" id="PF06441">
    <property type="entry name" value="EHN"/>
    <property type="match status" value="1"/>
</dbReference>
<evidence type="ECO:0000256" key="3">
    <source>
        <dbReference type="ARBA" id="ARBA00022801"/>
    </source>
</evidence>
<name>A0A9W8IY73_9AGAR</name>
<keyword evidence="7" id="KW-1185">Reference proteome</keyword>